<evidence type="ECO:0000256" key="2">
    <source>
        <dbReference type="ARBA" id="ARBA00022741"/>
    </source>
</evidence>
<dbReference type="AlphaFoldDB" id="A0AAV6LBZ7"/>
<dbReference type="Proteomes" id="UP000823749">
    <property type="component" value="Chromosome 2"/>
</dbReference>
<proteinExistence type="predicted"/>
<reference evidence="6" key="1">
    <citation type="submission" date="2020-08" db="EMBL/GenBank/DDBJ databases">
        <title>Plant Genome Project.</title>
        <authorList>
            <person name="Zhang R.-G."/>
        </authorList>
    </citation>
    <scope>NUCLEOTIDE SEQUENCE</scope>
    <source>
        <strain evidence="6">WSP0</strain>
        <tissue evidence="6">Leaf</tissue>
    </source>
</reference>
<keyword evidence="2" id="KW-0547">Nucleotide-binding</keyword>
<feature type="domain" description="Asn/Gln amidotransferase" evidence="5">
    <location>
        <begin position="30"/>
        <end position="76"/>
    </location>
</feature>
<keyword evidence="1" id="KW-0436">Ligase</keyword>
<name>A0AAV6LBZ7_9ERIC</name>
<evidence type="ECO:0000313" key="7">
    <source>
        <dbReference type="Proteomes" id="UP000823749"/>
    </source>
</evidence>
<keyword evidence="7" id="KW-1185">Reference proteome</keyword>
<keyword evidence="3" id="KW-0067">ATP-binding</keyword>
<dbReference type="EMBL" id="JACTNZ010000002">
    <property type="protein sequence ID" value="KAG5562322.1"/>
    <property type="molecule type" value="Genomic_DNA"/>
</dbReference>
<organism evidence="6 7">
    <name type="scientific">Rhododendron griersonianum</name>
    <dbReference type="NCBI Taxonomy" id="479676"/>
    <lineage>
        <taxon>Eukaryota</taxon>
        <taxon>Viridiplantae</taxon>
        <taxon>Streptophyta</taxon>
        <taxon>Embryophyta</taxon>
        <taxon>Tracheophyta</taxon>
        <taxon>Spermatophyta</taxon>
        <taxon>Magnoliopsida</taxon>
        <taxon>eudicotyledons</taxon>
        <taxon>Gunneridae</taxon>
        <taxon>Pentapetalae</taxon>
        <taxon>asterids</taxon>
        <taxon>Ericales</taxon>
        <taxon>Ericaceae</taxon>
        <taxon>Ericoideae</taxon>
        <taxon>Rhodoreae</taxon>
        <taxon>Rhododendron</taxon>
    </lineage>
</organism>
<dbReference type="GO" id="GO:0005524">
    <property type="term" value="F:ATP binding"/>
    <property type="evidence" value="ECO:0007669"/>
    <property type="project" value="UniProtKB-KW"/>
</dbReference>
<evidence type="ECO:0000256" key="4">
    <source>
        <dbReference type="ARBA" id="ARBA00022917"/>
    </source>
</evidence>
<dbReference type="InterPro" id="IPR023168">
    <property type="entry name" value="GatB_Yqey_C_2"/>
</dbReference>
<comment type="caution">
    <text evidence="6">The sequence shown here is derived from an EMBL/GenBank/DDBJ whole genome shotgun (WGS) entry which is preliminary data.</text>
</comment>
<protein>
    <recommendedName>
        <fullName evidence="5">Asn/Gln amidotransferase domain-containing protein</fullName>
    </recommendedName>
</protein>
<evidence type="ECO:0000313" key="6">
    <source>
        <dbReference type="EMBL" id="KAG5562322.1"/>
    </source>
</evidence>
<dbReference type="InterPro" id="IPR018027">
    <property type="entry name" value="Asn/Gln_amidotransferase"/>
</dbReference>
<evidence type="ECO:0000256" key="1">
    <source>
        <dbReference type="ARBA" id="ARBA00022598"/>
    </source>
</evidence>
<evidence type="ECO:0000256" key="3">
    <source>
        <dbReference type="ARBA" id="ARBA00022840"/>
    </source>
</evidence>
<dbReference type="Pfam" id="PF02637">
    <property type="entry name" value="GatB_Yqey"/>
    <property type="match status" value="1"/>
</dbReference>
<evidence type="ECO:0000259" key="5">
    <source>
        <dbReference type="Pfam" id="PF02637"/>
    </source>
</evidence>
<keyword evidence="4" id="KW-0648">Protein biosynthesis</keyword>
<dbReference type="GO" id="GO:0016884">
    <property type="term" value="F:carbon-nitrogen ligase activity, with glutamine as amido-N-donor"/>
    <property type="evidence" value="ECO:0007669"/>
    <property type="project" value="InterPro"/>
</dbReference>
<dbReference type="GO" id="GO:0006412">
    <property type="term" value="P:translation"/>
    <property type="evidence" value="ECO:0007669"/>
    <property type="project" value="UniProtKB-KW"/>
</dbReference>
<sequence length="108" mass="12074">MRSIFSNISLTSFADTVLADGQRWNRQGIDKRKGFSSVDPVEIEKMVVKVLAENPKQLEQYCGGRTKLQGFFAGQLQLDYSCALGKGMMFIPFLQRLNLLLEVALPGC</sequence>
<dbReference type="Gene3D" id="1.10.10.410">
    <property type="match status" value="1"/>
</dbReference>
<accession>A0AAV6LBZ7</accession>
<gene>
    <name evidence="6" type="ORF">RHGRI_005149</name>
</gene>